<name>A0AA37UQK7_9MYCO</name>
<dbReference type="InterPro" id="IPR050172">
    <property type="entry name" value="SsuD_RutA_monooxygenase"/>
</dbReference>
<dbReference type="GO" id="GO:0008726">
    <property type="term" value="F:alkanesulfonate monooxygenase activity"/>
    <property type="evidence" value="ECO:0007669"/>
    <property type="project" value="TreeGrafter"/>
</dbReference>
<reference evidence="6" key="1">
    <citation type="journal article" date="2018" name="Genome Announc.">
        <title>Draft Genome Sequence of Mycobacterium montefiorense Isolated from Japanese Black Salamander (Hynobius nigrescens).</title>
        <authorList>
            <person name="Fukano H."/>
            <person name="Yoshida M."/>
            <person name="Shimizu A."/>
            <person name="Iwao H."/>
            <person name="Katayama Y."/>
            <person name="Omatsu T."/>
            <person name="Mizutani T."/>
            <person name="Kurata O."/>
            <person name="Wada S."/>
            <person name="Hoshino Y."/>
        </authorList>
    </citation>
    <scope>NUCLEOTIDE SEQUENCE</scope>
    <source>
        <strain evidence="6">BS</strain>
    </source>
</reference>
<keyword evidence="8" id="KW-1185">Reference proteome</keyword>
<dbReference type="Pfam" id="PF00296">
    <property type="entry name" value="Bac_luciferase"/>
    <property type="match status" value="1"/>
</dbReference>
<evidence type="ECO:0000256" key="1">
    <source>
        <dbReference type="ARBA" id="ARBA00022630"/>
    </source>
</evidence>
<evidence type="ECO:0000256" key="3">
    <source>
        <dbReference type="ARBA" id="ARBA00023002"/>
    </source>
</evidence>
<dbReference type="GO" id="GO:0046306">
    <property type="term" value="P:alkanesulfonate catabolic process"/>
    <property type="evidence" value="ECO:0007669"/>
    <property type="project" value="TreeGrafter"/>
</dbReference>
<dbReference type="NCBIfam" id="TIGR03621">
    <property type="entry name" value="F420_MSMEG_2516"/>
    <property type="match status" value="1"/>
</dbReference>
<reference evidence="7" key="4">
    <citation type="submission" date="2022-04" db="EMBL/GenBank/DDBJ databases">
        <authorList>
            <person name="Komine T."/>
            <person name="Fukano H."/>
            <person name="Wada S."/>
        </authorList>
    </citation>
    <scope>NUCLEOTIDE SEQUENCE</scope>
    <source>
        <strain evidence="7">NJB18185</strain>
    </source>
</reference>
<evidence type="ECO:0000256" key="2">
    <source>
        <dbReference type="ARBA" id="ARBA00022643"/>
    </source>
</evidence>
<protein>
    <submittedName>
        <fullName evidence="7">LLM class F420-dependent oxidoreductase</fullName>
    </submittedName>
</protein>
<dbReference type="PANTHER" id="PTHR42847:SF4">
    <property type="entry name" value="ALKANESULFONATE MONOOXYGENASE-RELATED"/>
    <property type="match status" value="1"/>
</dbReference>
<evidence type="ECO:0000313" key="9">
    <source>
        <dbReference type="Proteomes" id="UP001139505"/>
    </source>
</evidence>
<feature type="domain" description="Luciferase-like" evidence="5">
    <location>
        <begin position="17"/>
        <end position="213"/>
    </location>
</feature>
<evidence type="ECO:0000313" key="6">
    <source>
        <dbReference type="EMBL" id="GBG37447.1"/>
    </source>
</evidence>
<organism evidence="7 9">
    <name type="scientific">Mycobacterium montefiorense</name>
    <dbReference type="NCBI Taxonomy" id="154654"/>
    <lineage>
        <taxon>Bacteria</taxon>
        <taxon>Bacillati</taxon>
        <taxon>Actinomycetota</taxon>
        <taxon>Actinomycetes</taxon>
        <taxon>Mycobacteriales</taxon>
        <taxon>Mycobacteriaceae</taxon>
        <taxon>Mycobacterium</taxon>
        <taxon>Mycobacterium simiae complex</taxon>
    </lineage>
</organism>
<gene>
    <name evidence="6" type="ORF">MmonteBS_18190</name>
    <name evidence="7" type="ORF">NJB18185_00190</name>
</gene>
<evidence type="ECO:0000313" key="8">
    <source>
        <dbReference type="Proteomes" id="UP000245060"/>
    </source>
</evidence>
<evidence type="ECO:0000313" key="7">
    <source>
        <dbReference type="EMBL" id="GKU70241.1"/>
    </source>
</evidence>
<dbReference type="AlphaFoldDB" id="A0AA37UQK7"/>
<dbReference type="EMBL" id="BFCH01000011">
    <property type="protein sequence ID" value="GBG37447.1"/>
    <property type="molecule type" value="Genomic_DNA"/>
</dbReference>
<sequence>MNTKPPRFGAVLCTRGSVTGLIDQARHAADSGCDVVLLPDHLGYSAPLPSLVAVAAAAPSVRVGSCVLNCGLYRPALLARDLAAVDSATDGRLEIGLGAGYVAGEFETAGLRFPTPAERVRLVGEHVEQIRATFADPDYSPTPIQHAPPIMIGGTGDKMLAMAATHADIVSILTFGTESELVQRVQYVKEHAGARLDQIELSFSFGQVAIDDPNDLLILKRAAPEMPESQLRSMATCLDGPIEAATERISRMRQELGIGYFTFSVGEGRGLRWPTLEKLIAGVKG</sequence>
<reference evidence="7" key="3">
    <citation type="journal article" date="2022" name="Microbiol. Resour. Announc.">
        <title>Draft Genome Sequences of Eight Mycobacterium montefiorense Strains Isolated from Salamanders in Captivity.</title>
        <authorList>
            <person name="Komine T."/>
            <person name="Ihara H."/>
            <person name="Fukano H."/>
            <person name="Hoshino Y."/>
            <person name="Kurata O."/>
            <person name="Wada S."/>
        </authorList>
    </citation>
    <scope>NUCLEOTIDE SEQUENCE</scope>
    <source>
        <strain evidence="7">NJB18185</strain>
    </source>
</reference>
<dbReference type="CDD" id="cd01097">
    <property type="entry name" value="Tetrahydromethanopterin_reductase"/>
    <property type="match status" value="1"/>
</dbReference>
<keyword evidence="3" id="KW-0560">Oxidoreductase</keyword>
<dbReference type="InterPro" id="IPR019923">
    <property type="entry name" value="Lucif-like_OxRdtase_MSMEG_2516"/>
</dbReference>
<comment type="caution">
    <text evidence="7">The sequence shown here is derived from an EMBL/GenBank/DDBJ whole genome shotgun (WGS) entry which is preliminary data.</text>
</comment>
<dbReference type="EMBL" id="BQYH01000002">
    <property type="protein sequence ID" value="GKU70241.1"/>
    <property type="molecule type" value="Genomic_DNA"/>
</dbReference>
<reference evidence="8" key="2">
    <citation type="submission" date="2018-04" db="EMBL/GenBank/DDBJ databases">
        <title>Draft genome sequence of Mycobacterium montefiorense isolated from Japanese black salamander.</title>
        <authorList>
            <person name="Fukano H."/>
            <person name="Yoshida M."/>
            <person name="Shimizu A."/>
            <person name="Iwao H."/>
            <person name="Kurata O."/>
            <person name="Katayama Y."/>
            <person name="Omatsu T."/>
            <person name="Mizutani T."/>
            <person name="Wada S."/>
            <person name="Hoshino Y."/>
        </authorList>
    </citation>
    <scope>NUCLEOTIDE SEQUENCE [LARGE SCALE GENOMIC DNA]</scope>
    <source>
        <strain evidence="8">BS</strain>
    </source>
</reference>
<dbReference type="Gene3D" id="3.20.20.30">
    <property type="entry name" value="Luciferase-like domain"/>
    <property type="match status" value="1"/>
</dbReference>
<dbReference type="PANTHER" id="PTHR42847">
    <property type="entry name" value="ALKANESULFONATE MONOOXYGENASE"/>
    <property type="match status" value="1"/>
</dbReference>
<keyword evidence="1" id="KW-0285">Flavoprotein</keyword>
<keyword evidence="4" id="KW-0503">Monooxygenase</keyword>
<keyword evidence="2" id="KW-0288">FMN</keyword>
<dbReference type="InterPro" id="IPR011251">
    <property type="entry name" value="Luciferase-like_dom"/>
</dbReference>
<evidence type="ECO:0000259" key="5">
    <source>
        <dbReference type="Pfam" id="PF00296"/>
    </source>
</evidence>
<dbReference type="InterPro" id="IPR036661">
    <property type="entry name" value="Luciferase-like_sf"/>
</dbReference>
<accession>A0AA37UQK7</accession>
<dbReference type="Proteomes" id="UP000245060">
    <property type="component" value="Unassembled WGS sequence"/>
</dbReference>
<proteinExistence type="predicted"/>
<dbReference type="RefSeq" id="WP_108921588.1">
    <property type="nucleotide sequence ID" value="NZ_BFCH01000011.1"/>
</dbReference>
<dbReference type="SUPFAM" id="SSF51679">
    <property type="entry name" value="Bacterial luciferase-like"/>
    <property type="match status" value="1"/>
</dbReference>
<evidence type="ECO:0000256" key="4">
    <source>
        <dbReference type="ARBA" id="ARBA00023033"/>
    </source>
</evidence>
<dbReference type="Proteomes" id="UP001139505">
    <property type="component" value="Unassembled WGS sequence"/>
</dbReference>